<dbReference type="AlphaFoldDB" id="A0A267MQ50"/>
<dbReference type="EMBL" id="NIBG01000001">
    <property type="protein sequence ID" value="PAB61018.1"/>
    <property type="molecule type" value="Genomic_DNA"/>
</dbReference>
<name>A0A267MQ50_9FIRM</name>
<comment type="caution">
    <text evidence="1">The sequence shown here is derived from an EMBL/GenBank/DDBJ whole genome shotgun (WGS) entry which is preliminary data.</text>
</comment>
<evidence type="ECO:0000313" key="1">
    <source>
        <dbReference type="EMBL" id="PAB61018.1"/>
    </source>
</evidence>
<dbReference type="Proteomes" id="UP000216024">
    <property type="component" value="Unassembled WGS sequence"/>
</dbReference>
<proteinExistence type="predicted"/>
<dbReference type="RefSeq" id="WP_095130032.1">
    <property type="nucleotide sequence ID" value="NZ_NIBG01000001.1"/>
</dbReference>
<keyword evidence="2" id="KW-1185">Reference proteome</keyword>
<protein>
    <submittedName>
        <fullName evidence="1">Uncharacterized protein</fullName>
    </submittedName>
</protein>
<accession>A0A267MQ50</accession>
<evidence type="ECO:0000313" key="2">
    <source>
        <dbReference type="Proteomes" id="UP000216024"/>
    </source>
</evidence>
<organism evidence="1 2">
    <name type="scientific">Anaeromicrobium sediminis</name>
    <dbReference type="NCBI Taxonomy" id="1478221"/>
    <lineage>
        <taxon>Bacteria</taxon>
        <taxon>Bacillati</taxon>
        <taxon>Bacillota</taxon>
        <taxon>Clostridia</taxon>
        <taxon>Peptostreptococcales</taxon>
        <taxon>Thermotaleaceae</taxon>
        <taxon>Anaeromicrobium</taxon>
    </lineage>
</organism>
<gene>
    <name evidence="1" type="ORF">CCE28_00890</name>
</gene>
<sequence length="69" mass="8156">MNEETLKVLTRNEDTLEVLTRNEDTLEVLTRIASSLENIEKKLAKVPDNTKEPLREEQDLLDEWLKKLY</sequence>
<reference evidence="1 2" key="1">
    <citation type="submission" date="2017-06" db="EMBL/GenBank/DDBJ databases">
        <title>Draft genome sequence of anaerobic fermentative bacterium Anaeromicrobium sediminis DY2726D isolated from West Pacific Ocean sediments.</title>
        <authorList>
            <person name="Zeng X."/>
        </authorList>
    </citation>
    <scope>NUCLEOTIDE SEQUENCE [LARGE SCALE GENOMIC DNA]</scope>
    <source>
        <strain evidence="1 2">DY2726D</strain>
    </source>
</reference>